<evidence type="ECO:0000256" key="1">
    <source>
        <dbReference type="ARBA" id="ARBA00004123"/>
    </source>
</evidence>
<dbReference type="PROSITE" id="PS50217">
    <property type="entry name" value="BZIP"/>
    <property type="match status" value="1"/>
</dbReference>
<dbReference type="Proteomes" id="UP000783686">
    <property type="component" value="Unassembled WGS sequence"/>
</dbReference>
<protein>
    <recommendedName>
        <fullName evidence="6">BZIP domain-containing protein</fullName>
    </recommendedName>
</protein>
<reference evidence="7" key="1">
    <citation type="submission" date="2020-09" db="EMBL/GenBank/DDBJ databases">
        <authorList>
            <person name="Kikuchi T."/>
        </authorList>
    </citation>
    <scope>NUCLEOTIDE SEQUENCE</scope>
    <source>
        <strain evidence="7">SH1</strain>
    </source>
</reference>
<comment type="subcellular location">
    <subcellularLocation>
        <location evidence="1">Nucleus</location>
    </subcellularLocation>
</comment>
<dbReference type="OrthoDB" id="5829382at2759"/>
<dbReference type="SUPFAM" id="SSF57959">
    <property type="entry name" value="Leucine zipper domain"/>
    <property type="match status" value="1"/>
</dbReference>
<dbReference type="Gene3D" id="1.20.5.170">
    <property type="match status" value="1"/>
</dbReference>
<dbReference type="PANTHER" id="PTHR19304">
    <property type="entry name" value="CYCLIC-AMP RESPONSE ELEMENT BINDING PROTEIN"/>
    <property type="match status" value="1"/>
</dbReference>
<feature type="domain" description="BZIP" evidence="6">
    <location>
        <begin position="427"/>
        <end position="490"/>
    </location>
</feature>
<proteinExistence type="predicted"/>
<keyword evidence="3" id="KW-0804">Transcription</keyword>
<accession>A0A811KJ63</accession>
<evidence type="ECO:0000313" key="8">
    <source>
        <dbReference type="Proteomes" id="UP000614601"/>
    </source>
</evidence>
<evidence type="ECO:0000313" key="7">
    <source>
        <dbReference type="EMBL" id="CAD5215778.1"/>
    </source>
</evidence>
<gene>
    <name evidence="7" type="ORF">BOKJ2_LOCUS6263</name>
</gene>
<dbReference type="InterPro" id="IPR046347">
    <property type="entry name" value="bZIP_sf"/>
</dbReference>
<dbReference type="EMBL" id="CAJFDH010000003">
    <property type="protein sequence ID" value="CAD5215778.1"/>
    <property type="molecule type" value="Genomic_DNA"/>
</dbReference>
<dbReference type="AlphaFoldDB" id="A0A811KJ63"/>
<dbReference type="GO" id="GO:0003700">
    <property type="term" value="F:DNA-binding transcription factor activity"/>
    <property type="evidence" value="ECO:0007669"/>
    <property type="project" value="InterPro"/>
</dbReference>
<name>A0A811KJ63_9BILA</name>
<evidence type="ECO:0000256" key="3">
    <source>
        <dbReference type="ARBA" id="ARBA00023163"/>
    </source>
</evidence>
<keyword evidence="8" id="KW-1185">Reference proteome</keyword>
<feature type="region of interest" description="Disordered" evidence="5">
    <location>
        <begin position="395"/>
        <end position="430"/>
    </location>
</feature>
<sequence length="540" mass="58128">MLDWFLSTLTPTPTATATADTSQMPSTAEIIQKCLNVNPFDLKFREANMQINGQGPEQTPDSGGQINLPTTPSGLSMLKLPSTLAQSPSIFSNLNVLNAADLENGLRKTMDFQRKVQQLRDNANLVKQEGNRTPCTADVLNAVLDMNMNHLGNGPISIPSTSSLVAGLAAAAQSVSTMAQSTDAAKVLNTVTSAATEPIVKELKALDATTSSAASDESSASTSNIVPQPTVSFTAADVTASAPADVQHNSGLLHANSISNMISNSSSLSTLNPSVNNSMPNLHNNFNSNPGTTAGPASNGMLSARASPALNVSPRNNVLDLNKSLLPNGVNDSLSCINNDWDSLNDVKPLINKQPYSTYETLHGRLELNTSAPGSEIGSQPNSHVSDGATKRKYARYHNPGSNESQTTQSSGRGRGRRSLTSEMPPDERRMTILERNKAAAVRYRKRKKEEHDDMITRVQTLEQDKVYLQTQNSVLRREVERLTELMKMRDARCICRSSNGLPLFNGSEINDPSLTAEPKNMSGMASNPLDHSQFLLQNN</sequence>
<dbReference type="EMBL" id="CAJFCW020000003">
    <property type="protein sequence ID" value="CAG9104754.1"/>
    <property type="molecule type" value="Genomic_DNA"/>
</dbReference>
<dbReference type="GO" id="GO:0005634">
    <property type="term" value="C:nucleus"/>
    <property type="evidence" value="ECO:0007669"/>
    <property type="project" value="UniProtKB-SubCell"/>
</dbReference>
<evidence type="ECO:0000256" key="4">
    <source>
        <dbReference type="ARBA" id="ARBA00023242"/>
    </source>
</evidence>
<dbReference type="InterPro" id="IPR004827">
    <property type="entry name" value="bZIP"/>
</dbReference>
<dbReference type="Proteomes" id="UP000614601">
    <property type="component" value="Unassembled WGS sequence"/>
</dbReference>
<evidence type="ECO:0000256" key="2">
    <source>
        <dbReference type="ARBA" id="ARBA00023015"/>
    </source>
</evidence>
<dbReference type="InterPro" id="IPR051027">
    <property type="entry name" value="bZIP_transcription_factors"/>
</dbReference>
<keyword evidence="2" id="KW-0805">Transcription regulation</keyword>
<organism evidence="7 8">
    <name type="scientific">Bursaphelenchus okinawaensis</name>
    <dbReference type="NCBI Taxonomy" id="465554"/>
    <lineage>
        <taxon>Eukaryota</taxon>
        <taxon>Metazoa</taxon>
        <taxon>Ecdysozoa</taxon>
        <taxon>Nematoda</taxon>
        <taxon>Chromadorea</taxon>
        <taxon>Rhabditida</taxon>
        <taxon>Tylenchina</taxon>
        <taxon>Tylenchomorpha</taxon>
        <taxon>Aphelenchoidea</taxon>
        <taxon>Aphelenchoididae</taxon>
        <taxon>Bursaphelenchus</taxon>
    </lineage>
</organism>
<evidence type="ECO:0000259" key="6">
    <source>
        <dbReference type="PROSITE" id="PS50217"/>
    </source>
</evidence>
<dbReference type="CDD" id="cd14687">
    <property type="entry name" value="bZIP_ATF2"/>
    <property type="match status" value="1"/>
</dbReference>
<evidence type="ECO:0000256" key="5">
    <source>
        <dbReference type="SAM" id="MobiDB-lite"/>
    </source>
</evidence>
<keyword evidence="4" id="KW-0539">Nucleus</keyword>
<comment type="caution">
    <text evidence="7">The sequence shown here is derived from an EMBL/GenBank/DDBJ whole genome shotgun (WGS) entry which is preliminary data.</text>
</comment>
<dbReference type="SMART" id="SM00338">
    <property type="entry name" value="BRLZ"/>
    <property type="match status" value="1"/>
</dbReference>